<gene>
    <name evidence="2" type="ORF">E6B08_19510</name>
</gene>
<proteinExistence type="predicted"/>
<protein>
    <submittedName>
        <fullName evidence="2">Uncharacterized protein</fullName>
    </submittedName>
</protein>
<dbReference type="AlphaFoldDB" id="A0A4D6XCF2"/>
<evidence type="ECO:0000313" key="2">
    <source>
        <dbReference type="EMBL" id="QCI13417.1"/>
    </source>
</evidence>
<accession>A0A4D6XCF2</accession>
<feature type="compositionally biased region" description="Polar residues" evidence="1">
    <location>
        <begin position="14"/>
        <end position="30"/>
    </location>
</feature>
<dbReference type="OrthoDB" id="7031409at2"/>
<feature type="region of interest" description="Disordered" evidence="1">
    <location>
        <begin position="1"/>
        <end position="31"/>
    </location>
</feature>
<dbReference type="Proteomes" id="UP000298551">
    <property type="component" value="Chromosome"/>
</dbReference>
<organism evidence="2 3">
    <name type="scientific">Pseudomonas putida</name>
    <name type="common">Arthrobacter siderocapsulatus</name>
    <dbReference type="NCBI Taxonomy" id="303"/>
    <lineage>
        <taxon>Bacteria</taxon>
        <taxon>Pseudomonadati</taxon>
        <taxon>Pseudomonadota</taxon>
        <taxon>Gammaproteobacteria</taxon>
        <taxon>Pseudomonadales</taxon>
        <taxon>Pseudomonadaceae</taxon>
        <taxon>Pseudomonas</taxon>
    </lineage>
</organism>
<sequence length="63" mass="6614">MARAALRPIRGTSPLPQVQCSPQRQRSTCGSGLVPRMGCRAALGNLDGTKKPGTWPGFFMAGA</sequence>
<evidence type="ECO:0000256" key="1">
    <source>
        <dbReference type="SAM" id="MobiDB-lite"/>
    </source>
</evidence>
<name>A0A4D6XCF2_PSEPU</name>
<reference evidence="3" key="1">
    <citation type="submission" date="2019-04" db="EMBL/GenBank/DDBJ databases">
        <title>Genome sequence of Pseudomonas putida 1290, an auxin catabolizing strain.</title>
        <authorList>
            <person name="Laird T.S."/>
            <person name="Leveau J.H.J."/>
        </authorList>
    </citation>
    <scope>NUCLEOTIDE SEQUENCE [LARGE SCALE GENOMIC DNA]</scope>
    <source>
        <strain evidence="3">1290</strain>
    </source>
</reference>
<evidence type="ECO:0000313" key="3">
    <source>
        <dbReference type="Proteomes" id="UP000298551"/>
    </source>
</evidence>
<dbReference type="EMBL" id="CP039371">
    <property type="protein sequence ID" value="QCI13417.1"/>
    <property type="molecule type" value="Genomic_DNA"/>
</dbReference>